<evidence type="ECO:0000313" key="1">
    <source>
        <dbReference type="EMBL" id="DAE01202.1"/>
    </source>
</evidence>
<accession>A0A8S5P2K1</accession>
<name>A0A8S5P2K1_9CAUD</name>
<reference evidence="1" key="1">
    <citation type="journal article" date="2021" name="Proc. Natl. Acad. Sci. U.S.A.">
        <title>A Catalog of Tens of Thousands of Viruses from Human Metagenomes Reveals Hidden Associations with Chronic Diseases.</title>
        <authorList>
            <person name="Tisza M.J."/>
            <person name="Buck C.B."/>
        </authorList>
    </citation>
    <scope>NUCLEOTIDE SEQUENCE</scope>
    <source>
        <strain evidence="1">CtZE52</strain>
    </source>
</reference>
<protein>
    <submittedName>
        <fullName evidence="1">Uncharacterized protein</fullName>
    </submittedName>
</protein>
<proteinExistence type="predicted"/>
<sequence length="97" mass="10573">MTLQEVKTESVTKIINGTGETLDIKESRVTITSENKVSEANGQVYNKQAGYIGSYNYTRFGGLSVNANDSTFTALQVSGEVLKYIDAIENQVSVVMN</sequence>
<organism evidence="1">
    <name type="scientific">Siphoviridae sp. ctZE52</name>
    <dbReference type="NCBI Taxonomy" id="2825557"/>
    <lineage>
        <taxon>Viruses</taxon>
        <taxon>Duplodnaviria</taxon>
        <taxon>Heunggongvirae</taxon>
        <taxon>Uroviricota</taxon>
        <taxon>Caudoviricetes</taxon>
    </lineage>
</organism>
<dbReference type="EMBL" id="BK015320">
    <property type="protein sequence ID" value="DAE01202.1"/>
    <property type="molecule type" value="Genomic_DNA"/>
</dbReference>